<feature type="transmembrane region" description="Helical" evidence="7">
    <location>
        <begin position="187"/>
        <end position="212"/>
    </location>
</feature>
<evidence type="ECO:0000259" key="8">
    <source>
        <dbReference type="PROSITE" id="PS50928"/>
    </source>
</evidence>
<dbReference type="InterPro" id="IPR051393">
    <property type="entry name" value="ABC_transporter_permease"/>
</dbReference>
<dbReference type="InterPro" id="IPR035906">
    <property type="entry name" value="MetI-like_sf"/>
</dbReference>
<dbReference type="InterPro" id="IPR000515">
    <property type="entry name" value="MetI-like"/>
</dbReference>
<keyword evidence="3" id="KW-1003">Cell membrane</keyword>
<dbReference type="PROSITE" id="PS50928">
    <property type="entry name" value="ABC_TM1"/>
    <property type="match status" value="1"/>
</dbReference>
<dbReference type="Pfam" id="PF00528">
    <property type="entry name" value="BPD_transp_1"/>
    <property type="match status" value="1"/>
</dbReference>
<organism evidence="9 10">
    <name type="scientific">Humibacter ginsenosidimutans</name>
    <dbReference type="NCBI Taxonomy" id="2599293"/>
    <lineage>
        <taxon>Bacteria</taxon>
        <taxon>Bacillati</taxon>
        <taxon>Actinomycetota</taxon>
        <taxon>Actinomycetes</taxon>
        <taxon>Micrococcales</taxon>
        <taxon>Microbacteriaceae</taxon>
        <taxon>Humibacter</taxon>
    </lineage>
</organism>
<evidence type="ECO:0000256" key="5">
    <source>
        <dbReference type="ARBA" id="ARBA00022989"/>
    </source>
</evidence>
<dbReference type="GO" id="GO:0055085">
    <property type="term" value="P:transmembrane transport"/>
    <property type="evidence" value="ECO:0007669"/>
    <property type="project" value="InterPro"/>
</dbReference>
<dbReference type="CDD" id="cd06261">
    <property type="entry name" value="TM_PBP2"/>
    <property type="match status" value="1"/>
</dbReference>
<dbReference type="PANTHER" id="PTHR30193">
    <property type="entry name" value="ABC TRANSPORTER PERMEASE PROTEIN"/>
    <property type="match status" value="1"/>
</dbReference>
<evidence type="ECO:0000256" key="2">
    <source>
        <dbReference type="ARBA" id="ARBA00022448"/>
    </source>
</evidence>
<evidence type="ECO:0000256" key="6">
    <source>
        <dbReference type="ARBA" id="ARBA00023136"/>
    </source>
</evidence>
<dbReference type="SUPFAM" id="SSF161098">
    <property type="entry name" value="MetI-like"/>
    <property type="match status" value="1"/>
</dbReference>
<evidence type="ECO:0000256" key="1">
    <source>
        <dbReference type="ARBA" id="ARBA00004651"/>
    </source>
</evidence>
<feature type="transmembrane region" description="Helical" evidence="7">
    <location>
        <begin position="251"/>
        <end position="272"/>
    </location>
</feature>
<evidence type="ECO:0000256" key="7">
    <source>
        <dbReference type="RuleBase" id="RU363032"/>
    </source>
</evidence>
<dbReference type="EMBL" id="CP042305">
    <property type="protein sequence ID" value="QDZ16924.1"/>
    <property type="molecule type" value="Genomic_DNA"/>
</dbReference>
<feature type="domain" description="ABC transmembrane type-1" evidence="8">
    <location>
        <begin position="51"/>
        <end position="268"/>
    </location>
</feature>
<comment type="subcellular location">
    <subcellularLocation>
        <location evidence="1 7">Cell membrane</location>
        <topology evidence="1 7">Multi-pass membrane protein</topology>
    </subcellularLocation>
</comment>
<dbReference type="PANTHER" id="PTHR30193:SF37">
    <property type="entry name" value="INNER MEMBRANE ABC TRANSPORTER PERMEASE PROTEIN YCJO"/>
    <property type="match status" value="1"/>
</dbReference>
<feature type="transmembrane region" description="Helical" evidence="7">
    <location>
        <begin position="144"/>
        <end position="167"/>
    </location>
</feature>
<dbReference type="KEGG" id="huw:FPZ11_15370"/>
<sequence>MLAPMVVLLIIFVIIPFINAGYLSFFNWSFYKPSEFVGFRNYVNVLEDPDFLGSIGRGLYFAAMVVPTGMILAFVFANVVKGLGKKLSGFVKTSVYIPTIISGVIASIIFVVIYDYSGGILNWFLGLFGVQPIAWLADPSIALPALAVPAVWIGFGITALIMLAGMLDIPDSYYEAASLDGAGWFKQMLFITIPSLKNVILYLLIAGFTAAIQEINLPLVMTQGGPLNSTLLPNLYLFNHFTQDTYQGMPIAGALLLFIVLGAISAAIFSILNSDKAVDG</sequence>
<dbReference type="Gene3D" id="1.10.3720.10">
    <property type="entry name" value="MetI-like"/>
    <property type="match status" value="1"/>
</dbReference>
<evidence type="ECO:0000313" key="9">
    <source>
        <dbReference type="EMBL" id="QDZ16924.1"/>
    </source>
</evidence>
<gene>
    <name evidence="9" type="ORF">FPZ11_15370</name>
</gene>
<keyword evidence="10" id="KW-1185">Reference proteome</keyword>
<dbReference type="GO" id="GO:0005886">
    <property type="term" value="C:plasma membrane"/>
    <property type="evidence" value="ECO:0007669"/>
    <property type="project" value="UniProtKB-SubCell"/>
</dbReference>
<dbReference type="Proteomes" id="UP000320216">
    <property type="component" value="Chromosome"/>
</dbReference>
<feature type="transmembrane region" description="Helical" evidence="7">
    <location>
        <begin position="59"/>
        <end position="83"/>
    </location>
</feature>
<keyword evidence="4 7" id="KW-0812">Transmembrane</keyword>
<feature type="transmembrane region" description="Helical" evidence="7">
    <location>
        <begin position="95"/>
        <end position="114"/>
    </location>
</feature>
<protein>
    <submittedName>
        <fullName evidence="9">Sugar ABC transporter permease</fullName>
    </submittedName>
</protein>
<name>A0A5B8M9T7_9MICO</name>
<evidence type="ECO:0000256" key="3">
    <source>
        <dbReference type="ARBA" id="ARBA00022475"/>
    </source>
</evidence>
<dbReference type="OrthoDB" id="3347306at2"/>
<comment type="similarity">
    <text evidence="7">Belongs to the binding-protein-dependent transport system permease family.</text>
</comment>
<proteinExistence type="inferred from homology"/>
<feature type="transmembrane region" description="Helical" evidence="7">
    <location>
        <begin position="7"/>
        <end position="31"/>
    </location>
</feature>
<evidence type="ECO:0000313" key="10">
    <source>
        <dbReference type="Proteomes" id="UP000320216"/>
    </source>
</evidence>
<dbReference type="AlphaFoldDB" id="A0A5B8M9T7"/>
<evidence type="ECO:0000256" key="4">
    <source>
        <dbReference type="ARBA" id="ARBA00022692"/>
    </source>
</evidence>
<keyword evidence="6 7" id="KW-0472">Membrane</keyword>
<reference evidence="9 10" key="1">
    <citation type="submission" date="2019-07" db="EMBL/GenBank/DDBJ databases">
        <title>Full genome sequence of Humibacter sp. WJ7-1.</title>
        <authorList>
            <person name="Im W.-T."/>
        </authorList>
    </citation>
    <scope>NUCLEOTIDE SEQUENCE [LARGE SCALE GENOMIC DNA]</scope>
    <source>
        <strain evidence="9 10">WJ7-1</strain>
    </source>
</reference>
<accession>A0A5B8M9T7</accession>
<keyword evidence="2 7" id="KW-0813">Transport</keyword>
<keyword evidence="5 7" id="KW-1133">Transmembrane helix</keyword>